<dbReference type="Proteomes" id="UP000199707">
    <property type="component" value="Unassembled WGS sequence"/>
</dbReference>
<reference evidence="2" key="1">
    <citation type="submission" date="2016-10" db="EMBL/GenBank/DDBJ databases">
        <authorList>
            <person name="Varghese N."/>
            <person name="Submissions S."/>
        </authorList>
    </citation>
    <scope>NUCLEOTIDE SEQUENCE [LARGE SCALE GENOMIC DNA]</scope>
    <source>
        <strain evidence="2">UNC267MFSha1.1M11</strain>
    </source>
</reference>
<protein>
    <submittedName>
        <fullName evidence="1">Uncharacterized protein</fullName>
    </submittedName>
</protein>
<name>A0A1G4X2M5_9MYCO</name>
<evidence type="ECO:0000313" key="2">
    <source>
        <dbReference type="Proteomes" id="UP000199707"/>
    </source>
</evidence>
<proteinExistence type="predicted"/>
<dbReference type="AlphaFoldDB" id="A0A1G4X2M5"/>
<organism evidence="1 2">
    <name type="scientific">Mycolicibacterium fluoranthenivorans</name>
    <dbReference type="NCBI Taxonomy" id="258505"/>
    <lineage>
        <taxon>Bacteria</taxon>
        <taxon>Bacillati</taxon>
        <taxon>Actinomycetota</taxon>
        <taxon>Actinomycetes</taxon>
        <taxon>Mycobacteriales</taxon>
        <taxon>Mycobacteriaceae</taxon>
        <taxon>Mycolicibacterium</taxon>
    </lineage>
</organism>
<gene>
    <name evidence="1" type="ORF">SAMN02799620_06298</name>
</gene>
<evidence type="ECO:0000313" key="1">
    <source>
        <dbReference type="EMBL" id="SCX34331.1"/>
    </source>
</evidence>
<sequence length="49" mass="5426">MDRGNQMKIAPNPSEQLCRIVRRARVRNPVDPIKPFGTAGAKAPVILRS</sequence>
<dbReference type="EMBL" id="FMUB01000023">
    <property type="protein sequence ID" value="SCX34331.1"/>
    <property type="molecule type" value="Genomic_DNA"/>
</dbReference>
<accession>A0A1G4X2M5</accession>
<dbReference type="STRING" id="1502745.SAMN02799620_06298"/>